<accession>A0A0G1L1K4</accession>
<comment type="caution">
    <text evidence="1">The sequence shown here is derived from an EMBL/GenBank/DDBJ whole genome shotgun (WGS) entry which is preliminary data.</text>
</comment>
<name>A0A0G1L1K4_9BACT</name>
<protein>
    <submittedName>
        <fullName evidence="1">Uncharacterized protein</fullName>
    </submittedName>
</protein>
<evidence type="ECO:0000313" key="1">
    <source>
        <dbReference type="EMBL" id="KKT89876.1"/>
    </source>
</evidence>
<gene>
    <name evidence="1" type="ORF">UW90_C0012G0005</name>
</gene>
<organism evidence="1 2">
    <name type="scientific">Candidatus Yanofskybacteria bacterium GW2011_GWB1_45_11</name>
    <dbReference type="NCBI Taxonomy" id="1619026"/>
    <lineage>
        <taxon>Bacteria</taxon>
        <taxon>Candidatus Yanofskyibacteriota</taxon>
    </lineage>
</organism>
<dbReference type="AlphaFoldDB" id="A0A0G1L1K4"/>
<reference evidence="1 2" key="1">
    <citation type="journal article" date="2015" name="Nature">
        <title>rRNA introns, odd ribosomes, and small enigmatic genomes across a large radiation of phyla.</title>
        <authorList>
            <person name="Brown C.T."/>
            <person name="Hug L.A."/>
            <person name="Thomas B.C."/>
            <person name="Sharon I."/>
            <person name="Castelle C.J."/>
            <person name="Singh A."/>
            <person name="Wilkins M.J."/>
            <person name="Williams K.H."/>
            <person name="Banfield J.F."/>
        </authorList>
    </citation>
    <scope>NUCLEOTIDE SEQUENCE [LARGE SCALE GENOMIC DNA]</scope>
</reference>
<proteinExistence type="predicted"/>
<dbReference type="EMBL" id="LCKD01000012">
    <property type="protein sequence ID" value="KKT89876.1"/>
    <property type="molecule type" value="Genomic_DNA"/>
</dbReference>
<evidence type="ECO:0000313" key="2">
    <source>
        <dbReference type="Proteomes" id="UP000034368"/>
    </source>
</evidence>
<dbReference type="Proteomes" id="UP000034368">
    <property type="component" value="Unassembled WGS sequence"/>
</dbReference>
<sequence>MKSTMTETNLSMMDFTRYFEAKRLGKLYFPNGKCMIPHGLAFENAEFPNFFIRLDDLYKMVSGWKVNHTLVPLDDIIAVIAFGSAVRHPGVQEVIRERRKFLLFGEKVTKVKQVAIQPNDADFLVITGENLMREEVLEPISIKTYDCGTWIRRGGIHLVNRGVSQLLNGVRFNDTVSASALREGVPVFFNGRFGNVSMEAGVQSATPMKVHWDENGQGFLTGRIQ</sequence>